<evidence type="ECO:0000313" key="3">
    <source>
        <dbReference type="Proteomes" id="UP001185012"/>
    </source>
</evidence>
<organism evidence="2 3">
    <name type="scientific">Desmospora profundinema</name>
    <dbReference type="NCBI Taxonomy" id="1571184"/>
    <lineage>
        <taxon>Bacteria</taxon>
        <taxon>Bacillati</taxon>
        <taxon>Bacillota</taxon>
        <taxon>Bacilli</taxon>
        <taxon>Bacillales</taxon>
        <taxon>Thermoactinomycetaceae</taxon>
        <taxon>Desmospora</taxon>
    </lineage>
</organism>
<accession>A0ABU1IH54</accession>
<sequence length="46" mass="5378">MKKRRLAQKGMDEKVIVMSDLKRMVVWIVIAVTVTAAGALWMEMWR</sequence>
<keyword evidence="3" id="KW-1185">Reference proteome</keyword>
<keyword evidence="1" id="KW-1133">Transmembrane helix</keyword>
<proteinExistence type="predicted"/>
<comment type="caution">
    <text evidence="2">The sequence shown here is derived from an EMBL/GenBank/DDBJ whole genome shotgun (WGS) entry which is preliminary data.</text>
</comment>
<evidence type="ECO:0000256" key="1">
    <source>
        <dbReference type="SAM" id="Phobius"/>
    </source>
</evidence>
<feature type="transmembrane region" description="Helical" evidence="1">
    <location>
        <begin position="21"/>
        <end position="42"/>
    </location>
</feature>
<dbReference type="Proteomes" id="UP001185012">
    <property type="component" value="Unassembled WGS sequence"/>
</dbReference>
<name>A0ABU1IH54_9BACL</name>
<keyword evidence="1" id="KW-0472">Membrane</keyword>
<dbReference type="RefSeq" id="WP_309860912.1">
    <property type="nucleotide sequence ID" value="NZ_JAVDQG010000001.1"/>
</dbReference>
<gene>
    <name evidence="2" type="ORF">JOE21_000092</name>
</gene>
<keyword evidence="1" id="KW-0812">Transmembrane</keyword>
<evidence type="ECO:0000313" key="2">
    <source>
        <dbReference type="EMBL" id="MDR6224104.1"/>
    </source>
</evidence>
<dbReference type="EMBL" id="JAVDQG010000001">
    <property type="protein sequence ID" value="MDR6224104.1"/>
    <property type="molecule type" value="Genomic_DNA"/>
</dbReference>
<reference evidence="2 3" key="1">
    <citation type="submission" date="2023-07" db="EMBL/GenBank/DDBJ databases">
        <title>Genomic Encyclopedia of Type Strains, Phase IV (KMG-IV): sequencing the most valuable type-strain genomes for metagenomic binning, comparative biology and taxonomic classification.</title>
        <authorList>
            <person name="Goeker M."/>
        </authorList>
    </citation>
    <scope>NUCLEOTIDE SEQUENCE [LARGE SCALE GENOMIC DNA]</scope>
    <source>
        <strain evidence="2 3">DSM 45903</strain>
    </source>
</reference>
<protein>
    <submittedName>
        <fullName evidence="2">Uncharacterized protein</fullName>
    </submittedName>
</protein>